<comment type="caution">
    <text evidence="2">The sequence shown here is derived from an EMBL/GenBank/DDBJ whole genome shotgun (WGS) entry which is preliminary data.</text>
</comment>
<dbReference type="AlphaFoldDB" id="A0A8T0GQ01"/>
<evidence type="ECO:0000256" key="1">
    <source>
        <dbReference type="SAM" id="Phobius"/>
    </source>
</evidence>
<evidence type="ECO:0000313" key="2">
    <source>
        <dbReference type="EMBL" id="KAG0560359.1"/>
    </source>
</evidence>
<reference evidence="2" key="1">
    <citation type="submission" date="2020-06" db="EMBL/GenBank/DDBJ databases">
        <title>WGS assembly of Ceratodon purpureus strain R40.</title>
        <authorList>
            <person name="Carey S.B."/>
            <person name="Jenkins J."/>
            <person name="Shu S."/>
            <person name="Lovell J.T."/>
            <person name="Sreedasyam A."/>
            <person name="Maumus F."/>
            <person name="Tiley G.P."/>
            <person name="Fernandez-Pozo N."/>
            <person name="Barry K."/>
            <person name="Chen C."/>
            <person name="Wang M."/>
            <person name="Lipzen A."/>
            <person name="Daum C."/>
            <person name="Saski C.A."/>
            <person name="Payton A.C."/>
            <person name="Mcbreen J.C."/>
            <person name="Conrad R.E."/>
            <person name="Kollar L.M."/>
            <person name="Olsson S."/>
            <person name="Huttunen S."/>
            <person name="Landis J.B."/>
            <person name="Wickett N.J."/>
            <person name="Johnson M.G."/>
            <person name="Rensing S.A."/>
            <person name="Grimwood J."/>
            <person name="Schmutz J."/>
            <person name="Mcdaniel S.F."/>
        </authorList>
    </citation>
    <scope>NUCLEOTIDE SEQUENCE</scope>
    <source>
        <strain evidence="2">R40</strain>
    </source>
</reference>
<keyword evidence="3" id="KW-1185">Reference proteome</keyword>
<accession>A0A8T0GQ01</accession>
<proteinExistence type="predicted"/>
<feature type="transmembrane region" description="Helical" evidence="1">
    <location>
        <begin position="32"/>
        <end position="54"/>
    </location>
</feature>
<sequence length="244" mass="26909">MTLLDCPTATVNPACVHKVPYVFDFDCQKKLMLSRVFAGLISACYVSSIVIAAMSRAVEPGRSLGRDSSQGFVEPLREDVPLKGLIAPLDSMPPVDFAFAYGSGVFTQALHSRARSNEDMLGSLFNMLGYVCLSLIDGLGFFSISTNASCESVHVTKPDASMNWIRADNVREKGCWRTPCETLILVSVTSVIPITWADAELFRMLILNVHVLNVNAHFTPLTIPLLYHCIRNCLRRGVYKLFGN</sequence>
<organism evidence="2 3">
    <name type="scientific">Ceratodon purpureus</name>
    <name type="common">Fire moss</name>
    <name type="synonym">Dicranum purpureum</name>
    <dbReference type="NCBI Taxonomy" id="3225"/>
    <lineage>
        <taxon>Eukaryota</taxon>
        <taxon>Viridiplantae</taxon>
        <taxon>Streptophyta</taxon>
        <taxon>Embryophyta</taxon>
        <taxon>Bryophyta</taxon>
        <taxon>Bryophytina</taxon>
        <taxon>Bryopsida</taxon>
        <taxon>Dicranidae</taxon>
        <taxon>Pseudoditrichales</taxon>
        <taxon>Ditrichaceae</taxon>
        <taxon>Ceratodon</taxon>
    </lineage>
</organism>
<keyword evidence="1" id="KW-0472">Membrane</keyword>
<dbReference type="Proteomes" id="UP000822688">
    <property type="component" value="Chromosome 10"/>
</dbReference>
<protein>
    <submittedName>
        <fullName evidence="2">Uncharacterized protein</fullName>
    </submittedName>
</protein>
<evidence type="ECO:0000313" key="3">
    <source>
        <dbReference type="Proteomes" id="UP000822688"/>
    </source>
</evidence>
<dbReference type="EMBL" id="CM026431">
    <property type="protein sequence ID" value="KAG0560359.1"/>
    <property type="molecule type" value="Genomic_DNA"/>
</dbReference>
<keyword evidence="1" id="KW-1133">Transmembrane helix</keyword>
<name>A0A8T0GQ01_CERPU</name>
<keyword evidence="1" id="KW-0812">Transmembrane</keyword>
<gene>
    <name evidence="2" type="ORF">KC19_10G174700</name>
</gene>